<name>A0A2K9NAM1_9PROT</name>
<dbReference type="EMBL" id="CP025611">
    <property type="protein sequence ID" value="AUN30052.1"/>
    <property type="molecule type" value="Genomic_DNA"/>
</dbReference>
<accession>A0A2K9NAM1</accession>
<protein>
    <submittedName>
        <fullName evidence="1">Uncharacterized protein</fullName>
    </submittedName>
</protein>
<keyword evidence="2" id="KW-1185">Reference proteome</keyword>
<proteinExistence type="predicted"/>
<evidence type="ECO:0000313" key="1">
    <source>
        <dbReference type="EMBL" id="AUN30052.1"/>
    </source>
</evidence>
<dbReference type="Proteomes" id="UP000234752">
    <property type="component" value="Chromosome eg_1"/>
</dbReference>
<dbReference type="PROSITE" id="PS51257">
    <property type="entry name" value="PROKAR_LIPOPROTEIN"/>
    <property type="match status" value="1"/>
</dbReference>
<dbReference type="KEGG" id="ncb:C0V82_07275"/>
<sequence>MKRTIFALFTLVLAGCSYPNSSVKTVDSRPAIAIANASPTAVLLVNGVQIGPAAAYDGVKAKLQLDRGTHKVTIQDMGRVVYETTVYLGDEVTKTITVP</sequence>
<reference evidence="1 2" key="1">
    <citation type="submission" date="2017-12" db="EMBL/GenBank/DDBJ databases">
        <title>Genomes of bacteria within cyanobacterial aggregates.</title>
        <authorList>
            <person name="Cai H."/>
        </authorList>
    </citation>
    <scope>NUCLEOTIDE SEQUENCE [LARGE SCALE GENOMIC DNA]</scope>
    <source>
        <strain evidence="1 2">TH16</strain>
    </source>
</reference>
<organism evidence="1 2">
    <name type="scientific">Niveispirillum cyanobacteriorum</name>
    <dbReference type="NCBI Taxonomy" id="1612173"/>
    <lineage>
        <taxon>Bacteria</taxon>
        <taxon>Pseudomonadati</taxon>
        <taxon>Pseudomonadota</taxon>
        <taxon>Alphaproteobacteria</taxon>
        <taxon>Rhodospirillales</taxon>
        <taxon>Azospirillaceae</taxon>
        <taxon>Niveispirillum</taxon>
    </lineage>
</organism>
<dbReference type="OrthoDB" id="7206958at2"/>
<evidence type="ECO:0000313" key="2">
    <source>
        <dbReference type="Proteomes" id="UP000234752"/>
    </source>
</evidence>
<dbReference type="RefSeq" id="WP_102111755.1">
    <property type="nucleotide sequence ID" value="NZ_BMGN01000020.1"/>
</dbReference>
<dbReference type="AlphaFoldDB" id="A0A2K9NAM1"/>
<gene>
    <name evidence="1" type="ORF">C0V82_07275</name>
</gene>